<reference evidence="6 7" key="1">
    <citation type="submission" date="2016-08" db="EMBL/GenBank/DDBJ databases">
        <authorList>
            <person name="Seilhamer J.J."/>
        </authorList>
    </citation>
    <scope>NUCLEOTIDE SEQUENCE [LARGE SCALE GENOMIC DNA]</scope>
    <source>
        <strain evidence="6 7">A37T2</strain>
    </source>
</reference>
<dbReference type="EMBL" id="FMAR01000005">
    <property type="protein sequence ID" value="SCC25841.1"/>
    <property type="molecule type" value="Genomic_DNA"/>
</dbReference>
<dbReference type="Pfam" id="PF12708">
    <property type="entry name" value="Pect-lyase_RHGA_epim"/>
    <property type="match status" value="1"/>
</dbReference>
<dbReference type="PANTHER" id="PTHR31339">
    <property type="entry name" value="PECTIN LYASE-RELATED"/>
    <property type="match status" value="1"/>
</dbReference>
<dbReference type="InterPro" id="IPR006626">
    <property type="entry name" value="PbH1"/>
</dbReference>
<dbReference type="GO" id="GO:0004650">
    <property type="term" value="F:polygalacturonase activity"/>
    <property type="evidence" value="ECO:0007669"/>
    <property type="project" value="InterPro"/>
</dbReference>
<dbReference type="Proteomes" id="UP000242818">
    <property type="component" value="Unassembled WGS sequence"/>
</dbReference>
<name>A0A1C4D3H1_9BACT</name>
<evidence type="ECO:0000256" key="2">
    <source>
        <dbReference type="ARBA" id="ARBA00022801"/>
    </source>
</evidence>
<organism evidence="6 7">
    <name type="scientific">Chitinophaga costaii</name>
    <dbReference type="NCBI Taxonomy" id="1335309"/>
    <lineage>
        <taxon>Bacteria</taxon>
        <taxon>Pseudomonadati</taxon>
        <taxon>Bacteroidota</taxon>
        <taxon>Chitinophagia</taxon>
        <taxon>Chitinophagales</taxon>
        <taxon>Chitinophagaceae</taxon>
        <taxon>Chitinophaga</taxon>
    </lineage>
</organism>
<dbReference type="SMART" id="SM00710">
    <property type="entry name" value="PbH1"/>
    <property type="match status" value="5"/>
</dbReference>
<dbReference type="STRING" id="1335309.GA0116948_10549"/>
<feature type="domain" description="Rhamnogalacturonase A/B/Epimerase-like pectate lyase" evidence="5">
    <location>
        <begin position="37"/>
        <end position="90"/>
    </location>
</feature>
<keyword evidence="7" id="KW-1185">Reference proteome</keyword>
<evidence type="ECO:0000313" key="6">
    <source>
        <dbReference type="EMBL" id="SCC25841.1"/>
    </source>
</evidence>
<dbReference type="GO" id="GO:0005975">
    <property type="term" value="P:carbohydrate metabolic process"/>
    <property type="evidence" value="ECO:0007669"/>
    <property type="project" value="InterPro"/>
</dbReference>
<comment type="similarity">
    <text evidence="1 4">Belongs to the glycosyl hydrolase 28 family.</text>
</comment>
<dbReference type="Gene3D" id="2.160.20.10">
    <property type="entry name" value="Single-stranded right-handed beta-helix, Pectin lyase-like"/>
    <property type="match status" value="1"/>
</dbReference>
<dbReference type="InterPro" id="IPR051801">
    <property type="entry name" value="GH28_Enzymes"/>
</dbReference>
<evidence type="ECO:0000259" key="5">
    <source>
        <dbReference type="Pfam" id="PF12708"/>
    </source>
</evidence>
<dbReference type="InterPro" id="IPR012334">
    <property type="entry name" value="Pectin_lyas_fold"/>
</dbReference>
<dbReference type="AlphaFoldDB" id="A0A1C4D3H1"/>
<keyword evidence="2 4" id="KW-0378">Hydrolase</keyword>
<protein>
    <submittedName>
        <fullName evidence="6">Glycosyl hydrolases family 28</fullName>
    </submittedName>
</protein>
<evidence type="ECO:0000313" key="7">
    <source>
        <dbReference type="Proteomes" id="UP000242818"/>
    </source>
</evidence>
<proteinExistence type="inferred from homology"/>
<dbReference type="InterPro" id="IPR024535">
    <property type="entry name" value="RHGA/B-epi-like_pectate_lyase"/>
</dbReference>
<sequence>MGMKNFKLNTGFFTLSVWVLCVWTCRPLLAQTPKQYNISDYGAVSDAHTVNTKIIQKVIDKAHENGGGTVVVPRGKFLTGSLEMKSNVTLHLQEGAFLLGNTDPFDYKEVAMPGHPVSPKQDDNSAMALLVAYRADNIAVTGPGTIDGQGTALALNIDSLYHLGLIKDPNYATWGNRPNEKVRPKLFRFSLCNHVTIQDATLKNAACWGLSFELCTHLKLNKLFVTNRAYWNNDGMDITDCKNVQITDCDINSADDGICLKSYFPGNSNDSIYIANCTVRSGASAVKFGTASYGGFKNVTINHIKIFDTYRSAIAIESVDGGDIENIKVTNIVAKNTGNAIFIRLGNRIKQTPGKVENIYLGNINVQIPFGRPDIAYDLRAEEPAYHNPFASSITGIPGYAVKNVTLENVTITYPGRASKGQAYFPLSRLEQFPEKINNYPEFSMFGEMPAWGFYLRHVDDIKMKNITLKLDNTDFRPPFIFDDVKNIELTKIVVPAPDQPDQIILRNSQNFSIKESGTLIGKQMP</sequence>
<dbReference type="InterPro" id="IPR000743">
    <property type="entry name" value="Glyco_hydro_28"/>
</dbReference>
<dbReference type="SUPFAM" id="SSF51126">
    <property type="entry name" value="Pectin lyase-like"/>
    <property type="match status" value="1"/>
</dbReference>
<evidence type="ECO:0000256" key="1">
    <source>
        <dbReference type="ARBA" id="ARBA00008834"/>
    </source>
</evidence>
<dbReference type="Pfam" id="PF00295">
    <property type="entry name" value="Glyco_hydro_28"/>
    <property type="match status" value="1"/>
</dbReference>
<accession>A0A1C4D3H1</accession>
<gene>
    <name evidence="6" type="ORF">GA0116948_10549</name>
</gene>
<evidence type="ECO:0000256" key="3">
    <source>
        <dbReference type="ARBA" id="ARBA00023295"/>
    </source>
</evidence>
<evidence type="ECO:0000256" key="4">
    <source>
        <dbReference type="RuleBase" id="RU361169"/>
    </source>
</evidence>
<dbReference type="PANTHER" id="PTHR31339:SF9">
    <property type="entry name" value="PLASMIN AND FIBRONECTIN-BINDING PROTEIN A"/>
    <property type="match status" value="1"/>
</dbReference>
<keyword evidence="3 4" id="KW-0326">Glycosidase</keyword>
<dbReference type="InterPro" id="IPR011050">
    <property type="entry name" value="Pectin_lyase_fold/virulence"/>
</dbReference>